<name>A0A2V3Y726_9FIRM</name>
<evidence type="ECO:0000256" key="1">
    <source>
        <dbReference type="ARBA" id="ARBA00004196"/>
    </source>
</evidence>
<feature type="repeat" description="Cell wall-binding" evidence="3">
    <location>
        <begin position="1082"/>
        <end position="1101"/>
    </location>
</feature>
<dbReference type="Gene3D" id="2.60.40.10">
    <property type="entry name" value="Immunoglobulins"/>
    <property type="match status" value="2"/>
</dbReference>
<gene>
    <name evidence="6" type="ORF">DFR60_104161</name>
</gene>
<dbReference type="InterPro" id="IPR013783">
    <property type="entry name" value="Ig-like_fold"/>
</dbReference>
<dbReference type="PROSITE" id="PS51170">
    <property type="entry name" value="CW"/>
    <property type="match status" value="2"/>
</dbReference>
<dbReference type="Pfam" id="PF01473">
    <property type="entry name" value="Choline_bind_1"/>
    <property type="match status" value="1"/>
</dbReference>
<dbReference type="InterPro" id="IPR042229">
    <property type="entry name" value="Listeria/Bacterioides_rpt_sf"/>
</dbReference>
<evidence type="ECO:0000256" key="3">
    <source>
        <dbReference type="PROSITE-ProRule" id="PRU00591"/>
    </source>
</evidence>
<keyword evidence="2" id="KW-0677">Repeat</keyword>
<accession>A0A2V3Y726</accession>
<dbReference type="Gene3D" id="2.60.40.4270">
    <property type="entry name" value="Listeria-Bacteroides repeat domain"/>
    <property type="match status" value="3"/>
</dbReference>
<dbReference type="InterPro" id="IPR044060">
    <property type="entry name" value="Bacterial_rp_domain"/>
</dbReference>
<feature type="region of interest" description="Disordered" evidence="4">
    <location>
        <begin position="58"/>
        <end position="80"/>
    </location>
</feature>
<comment type="caution">
    <text evidence="6">The sequence shown here is derived from an EMBL/GenBank/DDBJ whole genome shotgun (WGS) entry which is preliminary data.</text>
</comment>
<dbReference type="InterPro" id="IPR018337">
    <property type="entry name" value="Cell_wall/Cho-bd_repeat"/>
</dbReference>
<evidence type="ECO:0000313" key="7">
    <source>
        <dbReference type="Proteomes" id="UP000248057"/>
    </source>
</evidence>
<dbReference type="GO" id="GO:0030313">
    <property type="term" value="C:cell envelope"/>
    <property type="evidence" value="ECO:0007669"/>
    <property type="project" value="UniProtKB-SubCell"/>
</dbReference>
<dbReference type="Pfam" id="PF09479">
    <property type="entry name" value="Flg_new"/>
    <property type="match status" value="3"/>
</dbReference>
<keyword evidence="7" id="KW-1185">Reference proteome</keyword>
<dbReference type="InterPro" id="IPR013378">
    <property type="entry name" value="InlB-like_B-rpt"/>
</dbReference>
<dbReference type="AlphaFoldDB" id="A0A2V3Y726"/>
<feature type="domain" description="Bacterial repeat" evidence="5">
    <location>
        <begin position="328"/>
        <end position="398"/>
    </location>
</feature>
<evidence type="ECO:0000259" key="5">
    <source>
        <dbReference type="Pfam" id="PF18998"/>
    </source>
</evidence>
<dbReference type="Pfam" id="PF18998">
    <property type="entry name" value="Flg_new_2"/>
    <property type="match status" value="1"/>
</dbReference>
<evidence type="ECO:0000256" key="2">
    <source>
        <dbReference type="ARBA" id="ARBA00022737"/>
    </source>
</evidence>
<feature type="region of interest" description="Disordered" evidence="4">
    <location>
        <begin position="1034"/>
        <end position="1054"/>
    </location>
</feature>
<reference evidence="6 7" key="1">
    <citation type="submission" date="2018-05" db="EMBL/GenBank/DDBJ databases">
        <title>Genomic Encyclopedia of Type Strains, Phase IV (KMG-IV): sequencing the most valuable type-strain genomes for metagenomic binning, comparative biology and taxonomic classification.</title>
        <authorList>
            <person name="Goeker M."/>
        </authorList>
    </citation>
    <scope>NUCLEOTIDE SEQUENCE [LARGE SCALE GENOMIC DNA]</scope>
    <source>
        <strain evidence="6 7">DSM 24995</strain>
    </source>
</reference>
<sequence length="1167" mass="125001">MIAVQFPYVALAKPDVPDTKTVASFSPLRDDMKQQTVPTGTEREDLILPDQLEAEIIEEPEENLDTATPSQAEKEEGESTPDFVYSAWIPVTWDSEPEYDGDTEGSYVFTADIGDYMMADSVKPPQITVTVENSEFLPPDAGAAKLASSLLDGGGEKVFESPFDFLAAMGTGDIQPGDVILANFTLNSDWIFNEEVLADVTIIYYVKGYFHASFGNVGNLTLKQGVIELLGKVESLTIEDGYVRASNDSEIKDITMMGGKLDINSSCNITGKFSYQGGTINGDFRLSGDGVFINDSDNYVKVLMDSNEYTIYPGVEMKAGGTLLNPVILDNVEGGFVTVSSSMVEAGQTFDVKVVTNEGYVFQRVDVSKYMGGVFLSALDQSFQLQMPYEGAILTPVFYSKNASLSSLRYQVNGEVSVDVPGFTGDRDTYHVSLPPDTPQDAVIVLKGVPEHKGAKVVGNPQITLSGGAGRAALTVEAEAFEERDADAKTYVKTYTVDFSIGSDYDIVPLSPNQDFGKAEAGYLPSSAAKTVSFENTGTLPLNVTGGILSKVEAFEVVNHPTKTVLLAAGETISYTIQPKSGLEPGVYEDTFTVHTAEGVTAAVNLKFTVTEKTVQTVTVTFDPAGGTRTGGGELIQAVPVGGGAAAPEVTRDGYTFTGWDKDFTKVTADMTVTALWKKNYAIEVSPADLDFGTAEEGYEGYSYTKTMNFTNTGARPMNITGVVLSKAEAFELESNPPGPMPFLINQGFTYLIRPKSGLAPGVYEDTYTLHTVEGATATGNLKFTVTKKTVQTVTVTFDPAGGMRTGGGELTQAVPVGGAAAAPEVARDGYTFTGWDKDFTKVAADMTVTASWEKNGFYGIEPLSADQDFGKAEAGYLPSSAEKTVSFENTGTLPLNVTGGILSKAEAFEVVNHPTKTVLLAAGETISYSIQPKSGLEPGVYEDTFTVHTAEGITAVVNLKFMVTEKTVQTVTVTFDLAGGTRTGGGELTQAVPAGGAAAAPEVTRNGYTFTGWDKDFTKVAADMTVTALWDKNTGSSDSGGDSSSDSSKTSSADASVLHGDWEQTAAGVWLFKMPDGSYAKNRWGQVNGLWYYFDAEGRMLTNWYYDQNYRKWFYFDPSGSMAVGWRQIDGKWYYFNPVSDGTKGAMAADIEVDGYTLGADGAAIH</sequence>
<dbReference type="Gene3D" id="2.10.270.10">
    <property type="entry name" value="Cholin Binding"/>
    <property type="match status" value="1"/>
</dbReference>
<proteinExistence type="predicted"/>
<protein>
    <submittedName>
        <fullName evidence="6">Putative cell wall binding repeat protein</fullName>
    </submittedName>
</protein>
<dbReference type="EMBL" id="QJKD01000004">
    <property type="protein sequence ID" value="PXX54336.1"/>
    <property type="molecule type" value="Genomic_DNA"/>
</dbReference>
<feature type="repeat" description="Cell wall-binding" evidence="3">
    <location>
        <begin position="1102"/>
        <end position="1123"/>
    </location>
</feature>
<evidence type="ECO:0000313" key="6">
    <source>
        <dbReference type="EMBL" id="PXX54336.1"/>
    </source>
</evidence>
<dbReference type="SUPFAM" id="SSF69360">
    <property type="entry name" value="Cell wall binding repeat"/>
    <property type="match status" value="1"/>
</dbReference>
<organism evidence="6 7">
    <name type="scientific">Hungatella effluvii</name>
    <dbReference type="NCBI Taxonomy" id="1096246"/>
    <lineage>
        <taxon>Bacteria</taxon>
        <taxon>Bacillati</taxon>
        <taxon>Bacillota</taxon>
        <taxon>Clostridia</taxon>
        <taxon>Lachnospirales</taxon>
        <taxon>Lachnospiraceae</taxon>
        <taxon>Hungatella</taxon>
    </lineage>
</organism>
<evidence type="ECO:0000256" key="4">
    <source>
        <dbReference type="SAM" id="MobiDB-lite"/>
    </source>
</evidence>
<dbReference type="Proteomes" id="UP000248057">
    <property type="component" value="Unassembled WGS sequence"/>
</dbReference>
<comment type="subcellular location">
    <subcellularLocation>
        <location evidence="1">Cell envelope</location>
    </subcellularLocation>
</comment>
<dbReference type="Pfam" id="PF19127">
    <property type="entry name" value="Choline_bind_3"/>
    <property type="match status" value="1"/>
</dbReference>